<organism evidence="2 3">
    <name type="scientific">Rhodamnia argentea</name>
    <dbReference type="NCBI Taxonomy" id="178133"/>
    <lineage>
        <taxon>Eukaryota</taxon>
        <taxon>Viridiplantae</taxon>
        <taxon>Streptophyta</taxon>
        <taxon>Embryophyta</taxon>
        <taxon>Tracheophyta</taxon>
        <taxon>Spermatophyta</taxon>
        <taxon>Magnoliopsida</taxon>
        <taxon>eudicotyledons</taxon>
        <taxon>Gunneridae</taxon>
        <taxon>Pentapetalae</taxon>
        <taxon>rosids</taxon>
        <taxon>malvids</taxon>
        <taxon>Myrtales</taxon>
        <taxon>Myrtaceae</taxon>
        <taxon>Myrtoideae</taxon>
        <taxon>Myrteae</taxon>
        <taxon>Australasian group</taxon>
        <taxon>Rhodamnia</taxon>
    </lineage>
</organism>
<keyword evidence="2" id="KW-1185">Reference proteome</keyword>
<protein>
    <submittedName>
        <fullName evidence="3">Uncharacterized protein LOC115731004</fullName>
    </submittedName>
</protein>
<gene>
    <name evidence="3" type="primary">LOC115731004</name>
</gene>
<accession>A0ABM3H4H8</accession>
<evidence type="ECO:0000313" key="2">
    <source>
        <dbReference type="Proteomes" id="UP000827889"/>
    </source>
</evidence>
<evidence type="ECO:0000256" key="1">
    <source>
        <dbReference type="SAM" id="MobiDB-lite"/>
    </source>
</evidence>
<reference evidence="3" key="1">
    <citation type="submission" date="2025-08" db="UniProtKB">
        <authorList>
            <consortium name="RefSeq"/>
        </authorList>
    </citation>
    <scope>IDENTIFICATION</scope>
    <source>
        <tissue evidence="3">Leaf</tissue>
    </source>
</reference>
<sequence length="198" mass="22469">MSNYNPRVPRGGATQGDPRVDRILQAPKAFGDIVGQQVRNQAAAALAPLEDPLAGNGNGAQQIQKLVEQFPKLKQPKFSRVGDHEAATSWIKELEKAFALLKCNEEDKVTLAVYRLQGNAGTWWQATQEDDRVYTPAPDRMYVDHYEAKFSKPSMYAPRMVEDPVDRARRFRDGLKPELKDRLVPLNLKDYNELYKRA</sequence>
<feature type="region of interest" description="Disordered" evidence="1">
    <location>
        <begin position="1"/>
        <end position="20"/>
    </location>
</feature>
<dbReference type="GeneID" id="115731004"/>
<name>A0ABM3H4H8_9MYRT</name>
<dbReference type="Proteomes" id="UP000827889">
    <property type="component" value="Chromosome 3"/>
</dbReference>
<proteinExistence type="predicted"/>
<evidence type="ECO:0000313" key="3">
    <source>
        <dbReference type="RefSeq" id="XP_048131507.1"/>
    </source>
</evidence>
<dbReference type="RefSeq" id="XP_048131507.1">
    <property type="nucleotide sequence ID" value="XM_048275550.1"/>
</dbReference>